<evidence type="ECO:0000259" key="4">
    <source>
        <dbReference type="Pfam" id="PF00496"/>
    </source>
</evidence>
<evidence type="ECO:0000313" key="5">
    <source>
        <dbReference type="EMBL" id="GGF36207.1"/>
    </source>
</evidence>
<dbReference type="InterPro" id="IPR039424">
    <property type="entry name" value="SBP_5"/>
</dbReference>
<keyword evidence="6" id="KW-1185">Reference proteome</keyword>
<gene>
    <name evidence="5" type="ORF">GCM10011611_48290</name>
</gene>
<sequence>MRRTIRSGLIALAIVGFLDQGQALAQQLRIGLQDDPDVLDPTISRTFVGRVVFASMCDKLFDITPDLKIVPQLATGYEWSADQKSLMIKLRDGVLFQDGTKMDAAAVKYSLERHLTLPGSTRKSELTGVTGVEVVDPSIVRINLSAPFAPLLAVLSDRAGMIVSPKAAEAGAAAFASHPVCAGPFKFVERVPQDRIVLERFPDYWNKGHVKIDKVTFLPIPDSAVRLANLKSGDLDMIERVAPTDLDDIKSNPKLTTASIGELGYQGITINVANGPKSKTPIGSDERVRQAFSLAIDRQALVQVVYNGFFIADDQWTGPASPFHLDRPAPARDVAKAKALLAAAGQPHPTIHLTVPNTPTLMQTGQVIQSMAAEAGFDVQLQAMEFASALAASQKGELEALVLAWSGRTDPDGNIFSFVSCDGALNDGKYCNKEVDAALNTARTASDFAQRKAAYDKVTGITDRELPIIYLYHQKWLWALSNKLHGFTPYPDGIIRLGDVTKG</sequence>
<dbReference type="PANTHER" id="PTHR30290">
    <property type="entry name" value="PERIPLASMIC BINDING COMPONENT OF ABC TRANSPORTER"/>
    <property type="match status" value="1"/>
</dbReference>
<proteinExistence type="inferred from homology"/>
<dbReference type="GO" id="GO:0030288">
    <property type="term" value="C:outer membrane-bounded periplasmic space"/>
    <property type="evidence" value="ECO:0007669"/>
    <property type="project" value="UniProtKB-ARBA"/>
</dbReference>
<comment type="similarity">
    <text evidence="2">Belongs to the bacterial solute-binding protein 5 family.</text>
</comment>
<accession>A0A8J3E5X9</accession>
<evidence type="ECO:0000313" key="6">
    <source>
        <dbReference type="Proteomes" id="UP000646365"/>
    </source>
</evidence>
<dbReference type="AlphaFoldDB" id="A0A8J3E5X9"/>
<dbReference type="Gene3D" id="3.90.76.10">
    <property type="entry name" value="Dipeptide-binding Protein, Domain 1"/>
    <property type="match status" value="1"/>
</dbReference>
<comment type="subcellular location">
    <subcellularLocation>
        <location evidence="1">Periplasm</location>
    </subcellularLocation>
</comment>
<reference evidence="5" key="1">
    <citation type="journal article" date="2014" name="Int. J. Syst. Evol. Microbiol.">
        <title>Complete genome sequence of Corynebacterium casei LMG S-19264T (=DSM 44701T), isolated from a smear-ripened cheese.</title>
        <authorList>
            <consortium name="US DOE Joint Genome Institute (JGI-PGF)"/>
            <person name="Walter F."/>
            <person name="Albersmeier A."/>
            <person name="Kalinowski J."/>
            <person name="Ruckert C."/>
        </authorList>
    </citation>
    <scope>NUCLEOTIDE SEQUENCE</scope>
    <source>
        <strain evidence="5">CGMCC 1.15725</strain>
    </source>
</reference>
<dbReference type="Gene3D" id="3.10.105.10">
    <property type="entry name" value="Dipeptide-binding Protein, Domain 3"/>
    <property type="match status" value="1"/>
</dbReference>
<evidence type="ECO:0000256" key="3">
    <source>
        <dbReference type="ARBA" id="ARBA00022729"/>
    </source>
</evidence>
<feature type="domain" description="Solute-binding protein family 5" evidence="4">
    <location>
        <begin position="68"/>
        <end position="423"/>
    </location>
</feature>
<dbReference type="Gene3D" id="3.40.190.10">
    <property type="entry name" value="Periplasmic binding protein-like II"/>
    <property type="match status" value="1"/>
</dbReference>
<name>A0A8J3E5X9_9PROT</name>
<dbReference type="InterPro" id="IPR030678">
    <property type="entry name" value="Peptide/Ni-bd"/>
</dbReference>
<comment type="caution">
    <text evidence="5">The sequence shown here is derived from an EMBL/GenBank/DDBJ whole genome shotgun (WGS) entry which is preliminary data.</text>
</comment>
<keyword evidence="3" id="KW-0732">Signal</keyword>
<dbReference type="RefSeq" id="WP_189050591.1">
    <property type="nucleotide sequence ID" value="NZ_BMJQ01000014.1"/>
</dbReference>
<dbReference type="InterPro" id="IPR000914">
    <property type="entry name" value="SBP_5_dom"/>
</dbReference>
<dbReference type="CDD" id="cd08511">
    <property type="entry name" value="PBP2_NikA_DppA_OppA_like_5"/>
    <property type="match status" value="1"/>
</dbReference>
<dbReference type="GO" id="GO:0043190">
    <property type="term" value="C:ATP-binding cassette (ABC) transporter complex"/>
    <property type="evidence" value="ECO:0007669"/>
    <property type="project" value="InterPro"/>
</dbReference>
<evidence type="ECO:0000256" key="2">
    <source>
        <dbReference type="ARBA" id="ARBA00005695"/>
    </source>
</evidence>
<dbReference type="GO" id="GO:1904680">
    <property type="term" value="F:peptide transmembrane transporter activity"/>
    <property type="evidence" value="ECO:0007669"/>
    <property type="project" value="TreeGrafter"/>
</dbReference>
<dbReference type="Proteomes" id="UP000646365">
    <property type="component" value="Unassembled WGS sequence"/>
</dbReference>
<dbReference type="Pfam" id="PF00496">
    <property type="entry name" value="SBP_bac_5"/>
    <property type="match status" value="1"/>
</dbReference>
<reference evidence="5" key="2">
    <citation type="submission" date="2020-09" db="EMBL/GenBank/DDBJ databases">
        <authorList>
            <person name="Sun Q."/>
            <person name="Zhou Y."/>
        </authorList>
    </citation>
    <scope>NUCLEOTIDE SEQUENCE</scope>
    <source>
        <strain evidence="5">CGMCC 1.15725</strain>
    </source>
</reference>
<dbReference type="EMBL" id="BMJQ01000014">
    <property type="protein sequence ID" value="GGF36207.1"/>
    <property type="molecule type" value="Genomic_DNA"/>
</dbReference>
<dbReference type="SUPFAM" id="SSF53850">
    <property type="entry name" value="Periplasmic binding protein-like II"/>
    <property type="match status" value="1"/>
</dbReference>
<protein>
    <submittedName>
        <fullName evidence="5">ABC transporter substrate-binding protein</fullName>
    </submittedName>
</protein>
<dbReference type="PIRSF" id="PIRSF002741">
    <property type="entry name" value="MppA"/>
    <property type="match status" value="1"/>
</dbReference>
<dbReference type="GO" id="GO:0015833">
    <property type="term" value="P:peptide transport"/>
    <property type="evidence" value="ECO:0007669"/>
    <property type="project" value="TreeGrafter"/>
</dbReference>
<evidence type="ECO:0000256" key="1">
    <source>
        <dbReference type="ARBA" id="ARBA00004418"/>
    </source>
</evidence>
<organism evidence="5 6">
    <name type="scientific">Aliidongia dinghuensis</name>
    <dbReference type="NCBI Taxonomy" id="1867774"/>
    <lineage>
        <taxon>Bacteria</taxon>
        <taxon>Pseudomonadati</taxon>
        <taxon>Pseudomonadota</taxon>
        <taxon>Alphaproteobacteria</taxon>
        <taxon>Rhodospirillales</taxon>
        <taxon>Dongiaceae</taxon>
        <taxon>Aliidongia</taxon>
    </lineage>
</organism>
<dbReference type="PANTHER" id="PTHR30290:SF38">
    <property type="entry name" value="D,D-DIPEPTIDE-BINDING PERIPLASMIC PROTEIN DDPA-RELATED"/>
    <property type="match status" value="1"/>
</dbReference>